<evidence type="ECO:0000256" key="1">
    <source>
        <dbReference type="SAM" id="MobiDB-lite"/>
    </source>
</evidence>
<feature type="transmembrane region" description="Helical" evidence="2">
    <location>
        <begin position="305"/>
        <end position="327"/>
    </location>
</feature>
<feature type="chain" id="PRO_5046102299" evidence="3">
    <location>
        <begin position="25"/>
        <end position="679"/>
    </location>
</feature>
<dbReference type="RefSeq" id="WP_230503672.1">
    <property type="nucleotide sequence ID" value="NZ_CAKJTJ010000027.1"/>
</dbReference>
<dbReference type="Proteomes" id="UP000789833">
    <property type="component" value="Unassembled WGS sequence"/>
</dbReference>
<comment type="caution">
    <text evidence="4">The sequence shown here is derived from an EMBL/GenBank/DDBJ whole genome shotgun (WGS) entry which is preliminary data.</text>
</comment>
<sequence>MKKTIGFLCLVMLFWVVIPTTLFAEEVTRDGQKHHESSYQLMNYSDTNWHEFGENTSNTIASSVKDFMWMINIIISKVVLMIVYQLFSLDIISLTIDAIKSISSSIADGLLSTFGAFALALFSLGLVVKSYIQQNWQAFLKLLTLVLISLALLFSISSERFDYISFVHGISVEVENMVMNVNPSLTGDSFIYSGDINTTAVALENKVFDALIYKPFLLLQYGTTDESAIIQDDPNRITAYLEADPRTEEGMVTRGEIAEREYKIYDNYNISAANGFSQAGYIMVMLLSTVVQGAVYFFIALLRIMLQFGLVMMLLLAPFAIFLSIFPSFETVVGKYVRALGLIVLFKGVVMFFILVAVSFISLGYDMTNTTDDLYYRIFMQIIMSVATIFLYTKRHVVMNMLEGASLSVEDMGGGAFRMPRLHRGGGSFDMKRGQVPNTTSQLHRDTSPKNSFGLPKMRQSGKVSILRKVGTAVRTQPNEVASIERQKPQQGNPSFKKAFTRVGNFQQGKSNEFHEGNLDDRYAQQEVAAAKEKDASSGVHQIRQSNSSRFKTDGKHRKDKKEGVTSIDSSRNFQHISANQDLPSTSTKSSSSRKVVPPKKGNNLTKAEAQRQVDAQKSQKSSHREVGSLSPSARAEEGNGSPVNEETQSRTPKIMNIKTKRDGSKGRLGRSSRLNQNN</sequence>
<keyword evidence="2" id="KW-0472">Membrane</keyword>
<keyword evidence="5" id="KW-1185">Reference proteome</keyword>
<evidence type="ECO:0000256" key="3">
    <source>
        <dbReference type="SAM" id="SignalP"/>
    </source>
</evidence>
<keyword evidence="3" id="KW-0732">Signal</keyword>
<keyword evidence="2" id="KW-0812">Transmembrane</keyword>
<feature type="transmembrane region" description="Helical" evidence="2">
    <location>
        <begin position="138"/>
        <end position="156"/>
    </location>
</feature>
<feature type="transmembrane region" description="Helical" evidence="2">
    <location>
        <begin position="339"/>
        <end position="362"/>
    </location>
</feature>
<keyword evidence="2" id="KW-1133">Transmembrane helix</keyword>
<protein>
    <submittedName>
        <fullName evidence="4">Uncharacterized protein</fullName>
    </submittedName>
</protein>
<dbReference type="EMBL" id="CAKJTJ010000027">
    <property type="protein sequence ID" value="CAG9622804.1"/>
    <property type="molecule type" value="Genomic_DNA"/>
</dbReference>
<feature type="compositionally biased region" description="Basic and acidic residues" evidence="1">
    <location>
        <begin position="527"/>
        <end position="536"/>
    </location>
</feature>
<evidence type="ECO:0000313" key="4">
    <source>
        <dbReference type="EMBL" id="CAG9622804.1"/>
    </source>
</evidence>
<organism evidence="4 5">
    <name type="scientific">Sutcliffiella rhizosphaerae</name>
    <dbReference type="NCBI Taxonomy" id="2880967"/>
    <lineage>
        <taxon>Bacteria</taxon>
        <taxon>Bacillati</taxon>
        <taxon>Bacillota</taxon>
        <taxon>Bacilli</taxon>
        <taxon>Bacillales</taxon>
        <taxon>Bacillaceae</taxon>
        <taxon>Sutcliffiella</taxon>
    </lineage>
</organism>
<feature type="compositionally biased region" description="Low complexity" evidence="1">
    <location>
        <begin position="584"/>
        <end position="601"/>
    </location>
</feature>
<feature type="transmembrane region" description="Helical" evidence="2">
    <location>
        <begin position="110"/>
        <end position="132"/>
    </location>
</feature>
<feature type="region of interest" description="Disordered" evidence="1">
    <location>
        <begin position="527"/>
        <end position="679"/>
    </location>
</feature>
<reference evidence="4 5" key="1">
    <citation type="submission" date="2021-10" db="EMBL/GenBank/DDBJ databases">
        <authorList>
            <person name="Criscuolo A."/>
        </authorList>
    </citation>
    <scope>NUCLEOTIDE SEQUENCE [LARGE SCALE GENOMIC DNA]</scope>
    <source>
        <strain evidence="5">CIP 111883</strain>
    </source>
</reference>
<feature type="compositionally biased region" description="Polar residues" evidence="1">
    <location>
        <begin position="539"/>
        <end position="550"/>
    </location>
</feature>
<feature type="region of interest" description="Disordered" evidence="1">
    <location>
        <begin position="477"/>
        <end position="497"/>
    </location>
</feature>
<feature type="signal peptide" evidence="3">
    <location>
        <begin position="1"/>
        <end position="24"/>
    </location>
</feature>
<feature type="transmembrane region" description="Helical" evidence="2">
    <location>
        <begin position="374"/>
        <end position="392"/>
    </location>
</feature>
<accession>A0ABM8YS36</accession>
<proteinExistence type="predicted"/>
<name>A0ABM8YS36_9BACI</name>
<feature type="transmembrane region" description="Helical" evidence="2">
    <location>
        <begin position="67"/>
        <end position="89"/>
    </location>
</feature>
<feature type="compositionally biased region" description="Polar residues" evidence="1">
    <location>
        <begin position="642"/>
        <end position="652"/>
    </location>
</feature>
<evidence type="ECO:0000313" key="5">
    <source>
        <dbReference type="Proteomes" id="UP000789833"/>
    </source>
</evidence>
<feature type="compositionally biased region" description="Polar residues" evidence="1">
    <location>
        <begin position="567"/>
        <end position="583"/>
    </location>
</feature>
<dbReference type="NCBIfam" id="NF046089">
    <property type="entry name" value="CD3337_EF1877"/>
    <property type="match status" value="1"/>
</dbReference>
<evidence type="ECO:0000256" key="2">
    <source>
        <dbReference type="SAM" id="Phobius"/>
    </source>
</evidence>
<feature type="region of interest" description="Disordered" evidence="1">
    <location>
        <begin position="428"/>
        <end position="462"/>
    </location>
</feature>
<gene>
    <name evidence="4" type="ORF">BACCIP111883_03595</name>
</gene>
<feature type="transmembrane region" description="Helical" evidence="2">
    <location>
        <begin position="279"/>
        <end position="299"/>
    </location>
</feature>
<dbReference type="InterPro" id="IPR058112">
    <property type="entry name" value="CD3337_EF1877-like"/>
</dbReference>